<protein>
    <submittedName>
        <fullName evidence="2">Uncharacterized protein</fullName>
    </submittedName>
</protein>
<dbReference type="EMBL" id="MCFE01000446">
    <property type="protein sequence ID" value="ORX89413.1"/>
    <property type="molecule type" value="Genomic_DNA"/>
</dbReference>
<keyword evidence="1" id="KW-1133">Transmembrane helix</keyword>
<evidence type="ECO:0000313" key="3">
    <source>
        <dbReference type="Proteomes" id="UP000193498"/>
    </source>
</evidence>
<feature type="transmembrane region" description="Helical" evidence="1">
    <location>
        <begin position="398"/>
        <end position="419"/>
    </location>
</feature>
<evidence type="ECO:0000256" key="1">
    <source>
        <dbReference type="SAM" id="Phobius"/>
    </source>
</evidence>
<organism evidence="2 3">
    <name type="scientific">Basidiobolus meristosporus CBS 931.73</name>
    <dbReference type="NCBI Taxonomy" id="1314790"/>
    <lineage>
        <taxon>Eukaryota</taxon>
        <taxon>Fungi</taxon>
        <taxon>Fungi incertae sedis</taxon>
        <taxon>Zoopagomycota</taxon>
        <taxon>Entomophthoromycotina</taxon>
        <taxon>Basidiobolomycetes</taxon>
        <taxon>Basidiobolales</taxon>
        <taxon>Basidiobolaceae</taxon>
        <taxon>Basidiobolus</taxon>
    </lineage>
</organism>
<reference evidence="2 3" key="1">
    <citation type="submission" date="2016-07" db="EMBL/GenBank/DDBJ databases">
        <title>Pervasive Adenine N6-methylation of Active Genes in Fungi.</title>
        <authorList>
            <consortium name="DOE Joint Genome Institute"/>
            <person name="Mondo S.J."/>
            <person name="Dannebaum R.O."/>
            <person name="Kuo R.C."/>
            <person name="Labutti K."/>
            <person name="Haridas S."/>
            <person name="Kuo A."/>
            <person name="Salamov A."/>
            <person name="Ahrendt S.R."/>
            <person name="Lipzen A."/>
            <person name="Sullivan W."/>
            <person name="Andreopoulos W.B."/>
            <person name="Clum A."/>
            <person name="Lindquist E."/>
            <person name="Daum C."/>
            <person name="Ramamoorthy G.K."/>
            <person name="Gryganskyi A."/>
            <person name="Culley D."/>
            <person name="Magnuson J.K."/>
            <person name="James T.Y."/>
            <person name="O'Malley M.A."/>
            <person name="Stajich J.E."/>
            <person name="Spatafora J.W."/>
            <person name="Visel A."/>
            <person name="Grigoriev I.V."/>
        </authorList>
    </citation>
    <scope>NUCLEOTIDE SEQUENCE [LARGE SCALE GENOMIC DNA]</scope>
    <source>
        <strain evidence="2 3">CBS 931.73</strain>
    </source>
</reference>
<keyword evidence="1" id="KW-0812">Transmembrane</keyword>
<comment type="caution">
    <text evidence="2">The sequence shown here is derived from an EMBL/GenBank/DDBJ whole genome shotgun (WGS) entry which is preliminary data.</text>
</comment>
<gene>
    <name evidence="2" type="ORF">K493DRAFT_305797</name>
</gene>
<sequence length="558" mass="61403">MTFSDFGEKFQATLAANATDAVNAQVTYTASAGLGISEAVLVLSLTLALLGNGVLCLLRAQLASRGPVVAGLSILLGDTPAAAKWTWRQWLPAGGWLRILLVGLLLSGSGVAYLDKLSPYIVKSMTGPVYTGQVTIPAEFPASGAVFMKPRSRWTGLSHSFSLENQLPGARESVQFPGEFVQSEIHLVSISITPDVDPTKPWHSGENCTVPYVDSSDDPIPRTRYHPKFTQATKGNLIKITMELNYDEITSIMHLLPAIGITPADQSCLAQWQTYDGSIWVELSMESGLKWCHRNGCHQAIVAGYRGPMGEMYNYAELGRYVEVEFIQDFWMLGSRMAPSDAEGISRGEKMTGIQRVREALTSADLMMVQLLYWQGAFAQELMMWEVSGEELVVDRRFWAVVGVLLSFSLVCFALARYLTRRSGSYGLYLDAALRLQHIWPTHSGSCGGYAKGTREPTPFPFYLRQNPTGAPHIVSGAVTLDHATKSYVPASHQDLETAELFVPGLPKSVVRGGRTCSPPTSHDTWESAYRLIELLVIPGMWAREGRREVAPMRSRKM</sequence>
<dbReference type="AlphaFoldDB" id="A0A1Y1XUL6"/>
<evidence type="ECO:0000313" key="2">
    <source>
        <dbReference type="EMBL" id="ORX89413.1"/>
    </source>
</evidence>
<dbReference type="InParanoid" id="A0A1Y1XUL6"/>
<keyword evidence="1" id="KW-0472">Membrane</keyword>
<keyword evidence="3" id="KW-1185">Reference proteome</keyword>
<dbReference type="Proteomes" id="UP000193498">
    <property type="component" value="Unassembled WGS sequence"/>
</dbReference>
<name>A0A1Y1XUL6_9FUNG</name>
<proteinExistence type="predicted"/>
<accession>A0A1Y1XUL6</accession>